<name>A0A8S5UBH8_9CAUD</name>
<dbReference type="EMBL" id="BK016062">
    <property type="protein sequence ID" value="DAF91820.1"/>
    <property type="molecule type" value="Genomic_DNA"/>
</dbReference>
<evidence type="ECO:0000313" key="1">
    <source>
        <dbReference type="EMBL" id="DAF91820.1"/>
    </source>
</evidence>
<reference evidence="1" key="1">
    <citation type="journal article" date="2021" name="Proc. Natl. Acad. Sci. U.S.A.">
        <title>A Catalog of Tens of Thousands of Viruses from Human Metagenomes Reveals Hidden Associations with Chronic Diseases.</title>
        <authorList>
            <person name="Tisza M.J."/>
            <person name="Buck C.B."/>
        </authorList>
    </citation>
    <scope>NUCLEOTIDE SEQUENCE</scope>
    <source>
        <strain evidence="1">CtZkC8</strain>
    </source>
</reference>
<accession>A0A8S5UBH8</accession>
<sequence>MDHLLIQASSSTNYHAYPFHLRLDIHSLDHTSYLSTLLPLLLEDEALYLQM</sequence>
<protein>
    <submittedName>
        <fullName evidence="1">Uncharacterized protein</fullName>
    </submittedName>
</protein>
<organism evidence="1">
    <name type="scientific">Podoviridae sp. ctZkC8</name>
    <dbReference type="NCBI Taxonomy" id="2825259"/>
    <lineage>
        <taxon>Viruses</taxon>
        <taxon>Duplodnaviria</taxon>
        <taxon>Heunggongvirae</taxon>
        <taxon>Uroviricota</taxon>
        <taxon>Caudoviricetes</taxon>
    </lineage>
</organism>
<proteinExistence type="predicted"/>